<protein>
    <submittedName>
        <fullName evidence="1">Uncharacterized protein</fullName>
    </submittedName>
</protein>
<gene>
    <name evidence="1" type="ORF">SDC9_96564</name>
</gene>
<dbReference type="EMBL" id="VSSQ01012693">
    <property type="protein sequence ID" value="MPM49832.1"/>
    <property type="molecule type" value="Genomic_DNA"/>
</dbReference>
<proteinExistence type="predicted"/>
<reference evidence="1" key="1">
    <citation type="submission" date="2019-08" db="EMBL/GenBank/DDBJ databases">
        <authorList>
            <person name="Kucharzyk K."/>
            <person name="Murdoch R.W."/>
            <person name="Higgins S."/>
            <person name="Loffler F."/>
        </authorList>
    </citation>
    <scope>NUCLEOTIDE SEQUENCE</scope>
</reference>
<name>A0A645A9M0_9ZZZZ</name>
<dbReference type="AlphaFoldDB" id="A0A645A9M0"/>
<accession>A0A645A9M0</accession>
<organism evidence="1">
    <name type="scientific">bioreactor metagenome</name>
    <dbReference type="NCBI Taxonomy" id="1076179"/>
    <lineage>
        <taxon>unclassified sequences</taxon>
        <taxon>metagenomes</taxon>
        <taxon>ecological metagenomes</taxon>
    </lineage>
</organism>
<sequence>MAQAAGLAARGHQEQVRPRVNIHGKRLVIAKMRRHPPRVLSLRPREKLLELLLSLSQHHHLHGKLHDVVEHLPDEVQPLVGRKAAHHRENRRVRLLPQAHQLLQLRLVGGLAGQIGGGVVFRKQRVRGGVVPLHVDAVEHAGELIGAPAHHALHPVGKIGVFQLLGIGGGHGGHCVGAEDGPLQKIHVPIHHDGAVVHPAGVQPKQIPRDLRPKPSLIFDVVDGHDGAHGAIPLFPHAVVLQINGDEGALPVVAVNHVGPKGHMGQHPHHRPGEKAKPLSVVHIAVQIRAVKILLVVQEIIGHFVPHKAKQPAIAPPPRQIHIVVAKVLQLRAKLIPDAPVQRQHHSHLSALRRHRGGQGAGHVGQSSGFAERHGLAGGIQNFHGGFPFLTQAHTSKPPASGQALHPRALAHHQWIGGVPNQRPVRKHLHSLVGDDMGQIRVAADHGVLKQNAVAHPRTLLHHNAGEQNRAFHRPLQLAAVSNQRVDAQAAGTGVGGGFVRVFCPDRPQRREQLRPDGGVQKLHAAVIILLHGANLGGKAGPDEGADIQLSRLGLKNVVPPAILVAADALVHQLHQQLCGQDVHLQPPIAPGRMHLV</sequence>
<comment type="caution">
    <text evidence="1">The sequence shown here is derived from an EMBL/GenBank/DDBJ whole genome shotgun (WGS) entry which is preliminary data.</text>
</comment>
<evidence type="ECO:0000313" key="1">
    <source>
        <dbReference type="EMBL" id="MPM49832.1"/>
    </source>
</evidence>